<feature type="domain" description="NB-ARC" evidence="4">
    <location>
        <begin position="40"/>
        <end position="204"/>
    </location>
</feature>
<dbReference type="Pfam" id="PF23282">
    <property type="entry name" value="WHD_ROQ1"/>
    <property type="match status" value="1"/>
</dbReference>
<proteinExistence type="predicted"/>
<dbReference type="PRINTS" id="PR00364">
    <property type="entry name" value="DISEASERSIST"/>
</dbReference>
<comment type="caution">
    <text evidence="6">The sequence shown here is derived from an EMBL/GenBank/DDBJ whole genome shotgun (WGS) entry which is preliminary data.</text>
</comment>
<dbReference type="GO" id="GO:0009626">
    <property type="term" value="P:plant-type hypersensitive response"/>
    <property type="evidence" value="ECO:0007669"/>
    <property type="project" value="UniProtKB-KW"/>
</dbReference>
<dbReference type="SUPFAM" id="SSF55008">
    <property type="entry name" value="HMA, heavy metal-associated domain"/>
    <property type="match status" value="1"/>
</dbReference>
<protein>
    <recommendedName>
        <fullName evidence="8">NB-ARC domain-containing protein</fullName>
    </recommendedName>
</protein>
<gene>
    <name evidence="6" type="ORF">QVD17_03243</name>
</gene>
<keyword evidence="3" id="KW-0677">Repeat</keyword>
<dbReference type="Pfam" id="PF00931">
    <property type="entry name" value="NB-ARC"/>
    <property type="match status" value="1"/>
</dbReference>
<dbReference type="InterPro" id="IPR032675">
    <property type="entry name" value="LRR_dom_sf"/>
</dbReference>
<evidence type="ECO:0000256" key="2">
    <source>
        <dbReference type="ARBA" id="ARBA00022614"/>
    </source>
</evidence>
<comment type="subcellular location">
    <subcellularLocation>
        <location evidence="1">Membrane</location>
        <topology evidence="1">Peripheral membrane protein</topology>
    </subcellularLocation>
</comment>
<dbReference type="CDD" id="cd00371">
    <property type="entry name" value="HMA"/>
    <property type="match status" value="1"/>
</dbReference>
<name>A0AAD8L9N7_TARER</name>
<dbReference type="EMBL" id="JAUHHV010000001">
    <property type="protein sequence ID" value="KAK1437452.1"/>
    <property type="molecule type" value="Genomic_DNA"/>
</dbReference>
<dbReference type="InterPro" id="IPR058192">
    <property type="entry name" value="WHD_ROQ1-like"/>
</dbReference>
<evidence type="ECO:0008006" key="8">
    <source>
        <dbReference type="Google" id="ProtNLM"/>
    </source>
</evidence>
<dbReference type="Gene3D" id="1.10.8.430">
    <property type="entry name" value="Helical domain of apoptotic protease-activating factors"/>
    <property type="match status" value="1"/>
</dbReference>
<evidence type="ECO:0000259" key="4">
    <source>
        <dbReference type="Pfam" id="PF00931"/>
    </source>
</evidence>
<dbReference type="InterPro" id="IPR006121">
    <property type="entry name" value="HMA_dom"/>
</dbReference>
<keyword evidence="2" id="KW-0433">Leucine-rich repeat</keyword>
<dbReference type="SUPFAM" id="SSF52058">
    <property type="entry name" value="L domain-like"/>
    <property type="match status" value="1"/>
</dbReference>
<dbReference type="Gene3D" id="3.40.50.300">
    <property type="entry name" value="P-loop containing nucleotide triphosphate hydrolases"/>
    <property type="match status" value="1"/>
</dbReference>
<dbReference type="InterPro" id="IPR042197">
    <property type="entry name" value="Apaf_helical"/>
</dbReference>
<keyword evidence="7" id="KW-1185">Reference proteome</keyword>
<evidence type="ECO:0000256" key="1">
    <source>
        <dbReference type="ARBA" id="ARBA00004170"/>
    </source>
</evidence>
<reference evidence="6" key="1">
    <citation type="journal article" date="2023" name="bioRxiv">
        <title>Improved chromosome-level genome assembly for marigold (Tagetes erecta).</title>
        <authorList>
            <person name="Jiang F."/>
            <person name="Yuan L."/>
            <person name="Wang S."/>
            <person name="Wang H."/>
            <person name="Xu D."/>
            <person name="Wang A."/>
            <person name="Fan W."/>
        </authorList>
    </citation>
    <scope>NUCLEOTIDE SEQUENCE</scope>
    <source>
        <strain evidence="6">WSJ</strain>
        <tissue evidence="6">Leaf</tissue>
    </source>
</reference>
<dbReference type="GO" id="GO:0043531">
    <property type="term" value="F:ADP binding"/>
    <property type="evidence" value="ECO:0007669"/>
    <property type="project" value="InterPro"/>
</dbReference>
<evidence type="ECO:0000256" key="3">
    <source>
        <dbReference type="ARBA" id="ARBA00022737"/>
    </source>
</evidence>
<dbReference type="AlphaFoldDB" id="A0AAD8L9N7"/>
<dbReference type="Gene3D" id="3.80.10.10">
    <property type="entry name" value="Ribonuclease Inhibitor"/>
    <property type="match status" value="1"/>
</dbReference>
<dbReference type="InterPro" id="IPR044974">
    <property type="entry name" value="Disease_R_plants"/>
</dbReference>
<dbReference type="GO" id="GO:0016020">
    <property type="term" value="C:membrane"/>
    <property type="evidence" value="ECO:0007669"/>
    <property type="project" value="UniProtKB-SubCell"/>
</dbReference>
<dbReference type="PANTHER" id="PTHR11017:SF492">
    <property type="entry name" value="TIR DOMAIN, P-LOOP CONTAINING NUCLEOSIDE TRIPHOSPHATE HYDROLASE"/>
    <property type="match status" value="1"/>
</dbReference>
<feature type="domain" description="Disease resistance protein Roq1-like winged-helix" evidence="5">
    <location>
        <begin position="282"/>
        <end position="352"/>
    </location>
</feature>
<dbReference type="Proteomes" id="UP001229421">
    <property type="component" value="Unassembled WGS sequence"/>
</dbReference>
<sequence>MVVSGYETIFIPNIVKKVHCELGLKLYTIPTGLVGVETRAADITSWLRSEQHDHPVVAICGMGGSGKTTLAKHIYYSNKQNFDRSSLLEDIENQHDGMLGVQKRLLGDISGNMAISNVDEGALQLEKVIEMNKVLIVVDDIDDKDQLSTLFGTKVFSTQSKIVITTRLLKIDTWVGSISFGCHVHEIELLKDHESLGLLSYHAFGSQIPLEGFEELAVQLAQYCEGNPLALKVLGSSLSEGEGARIETWRSTLKSLNSLKGDLDRKIQGVLQKSFDTLPYESHKELFLHIGCLFLGEYVYDVERILEDDYHAESGMVALTNRCLLTFSTDGLKLAMHKLLQDMARKIVRNESKDPAKHSRVWCHDECYSLLKKGNGSETIEGLVLNMRRAEQGIQSMAFETSSLVNMKNLKYLCVDYVRLTGSYKNFPELRWLRWRGLNMKTVPPSLLMSSLVAIDMSEGELENFEPPMALNSLKTLDLSYSYKLVSIRNLHKLPKLEILNLYNCTSLTYICKTIGDLENLCLFDLGGCTELWTASINHKLVNQLGRLKALFICRGVSEQPLFSLPQSLPVLCLPSNEFKMLPSYIDLNLIWVLNLSCCPNLKSLPCLPSTLKELYVDWCALLENIRFQSTRFTLDVFTYDGCFKLYEIEGLFKLVPITALDEVGMGHMQWIKAYQDCKVDLVGDVITKGRTFNIQMLYEYGIRSTYLQGINDESIMKYEYMTSSGFLSFRVPLHPKNHRVQGLNVMFLYRSSGVSKDMLFPFSKISNTTKGFTWVYNPVVYCKPRVDNDVVWLSYWPIKNVFDTGDDVHVSIYVDTQVIKVRECGVSLVYMDDVKEEKEEKRERMEEVIGGDLSLLEVTKGGYYLCRRNFYNSMIPAWFFGHNIQITDSRRWRIYSNRPLYEAGLNNFRNQYHEKFEVTLGVSFDSGTETNKIKKAVSSVEGVESVSIHKETRRLVVIGCFDFQAVLSCVREFENMVQVLNIIRV</sequence>
<dbReference type="InterPro" id="IPR002182">
    <property type="entry name" value="NB-ARC"/>
</dbReference>
<dbReference type="GO" id="GO:0046872">
    <property type="term" value="F:metal ion binding"/>
    <property type="evidence" value="ECO:0007669"/>
    <property type="project" value="InterPro"/>
</dbReference>
<organism evidence="6 7">
    <name type="scientific">Tagetes erecta</name>
    <name type="common">African marigold</name>
    <dbReference type="NCBI Taxonomy" id="13708"/>
    <lineage>
        <taxon>Eukaryota</taxon>
        <taxon>Viridiplantae</taxon>
        <taxon>Streptophyta</taxon>
        <taxon>Embryophyta</taxon>
        <taxon>Tracheophyta</taxon>
        <taxon>Spermatophyta</taxon>
        <taxon>Magnoliopsida</taxon>
        <taxon>eudicotyledons</taxon>
        <taxon>Gunneridae</taxon>
        <taxon>Pentapetalae</taxon>
        <taxon>asterids</taxon>
        <taxon>campanulids</taxon>
        <taxon>Asterales</taxon>
        <taxon>Asteraceae</taxon>
        <taxon>Asteroideae</taxon>
        <taxon>Heliantheae alliance</taxon>
        <taxon>Tageteae</taxon>
        <taxon>Tagetes</taxon>
    </lineage>
</organism>
<dbReference type="InterPro" id="IPR036163">
    <property type="entry name" value="HMA_dom_sf"/>
</dbReference>
<dbReference type="InterPro" id="IPR027417">
    <property type="entry name" value="P-loop_NTPase"/>
</dbReference>
<evidence type="ECO:0000313" key="7">
    <source>
        <dbReference type="Proteomes" id="UP001229421"/>
    </source>
</evidence>
<dbReference type="InterPro" id="IPR036390">
    <property type="entry name" value="WH_DNA-bd_sf"/>
</dbReference>
<dbReference type="SUPFAM" id="SSF46785">
    <property type="entry name" value="Winged helix' DNA-binding domain"/>
    <property type="match status" value="1"/>
</dbReference>
<dbReference type="SUPFAM" id="SSF52540">
    <property type="entry name" value="P-loop containing nucleoside triphosphate hydrolases"/>
    <property type="match status" value="1"/>
</dbReference>
<evidence type="ECO:0000259" key="5">
    <source>
        <dbReference type="Pfam" id="PF23282"/>
    </source>
</evidence>
<evidence type="ECO:0000313" key="6">
    <source>
        <dbReference type="EMBL" id="KAK1437452.1"/>
    </source>
</evidence>
<dbReference type="Gene3D" id="3.30.70.100">
    <property type="match status" value="1"/>
</dbReference>
<accession>A0AAD8L9N7</accession>
<dbReference type="PANTHER" id="PTHR11017">
    <property type="entry name" value="LEUCINE-RICH REPEAT-CONTAINING PROTEIN"/>
    <property type="match status" value="1"/>
</dbReference>